<name>A0A223KMN2_9BACI</name>
<dbReference type="STRING" id="1314751.GCA_001591425_00704"/>
<dbReference type="GO" id="GO:0016747">
    <property type="term" value="F:acyltransferase activity, transferring groups other than amino-acyl groups"/>
    <property type="evidence" value="ECO:0007669"/>
    <property type="project" value="InterPro"/>
</dbReference>
<evidence type="ECO:0000256" key="2">
    <source>
        <dbReference type="ARBA" id="ARBA00023315"/>
    </source>
</evidence>
<dbReference type="Proteomes" id="UP000215224">
    <property type="component" value="Chromosome"/>
</dbReference>
<dbReference type="InterPro" id="IPR016181">
    <property type="entry name" value="Acyl_CoA_acyltransferase"/>
</dbReference>
<sequence length="168" mass="19024">MVKIVKADVNHVAGICDVCAKGQWATYGDIYSNEYIERIIKEYYEPERVTKEVTQTSKEWGGYFVAVENGQVIGAGGGGLTSDTVGELYVLYMDPDRRNEGVGTLLLKAITEQQKQLGAKEQWLSVQRGNMKGIPFYEAKGFQFKHEQKGYGNKEGEDYISLRYYRNI</sequence>
<evidence type="ECO:0000259" key="3">
    <source>
        <dbReference type="PROSITE" id="PS51186"/>
    </source>
</evidence>
<dbReference type="Pfam" id="PF00583">
    <property type="entry name" value="Acetyltransf_1"/>
    <property type="match status" value="1"/>
</dbReference>
<dbReference type="EMBL" id="CP018866">
    <property type="protein sequence ID" value="AST90709.1"/>
    <property type="molecule type" value="Genomic_DNA"/>
</dbReference>
<dbReference type="InterPro" id="IPR000182">
    <property type="entry name" value="GNAT_dom"/>
</dbReference>
<protein>
    <submittedName>
        <fullName evidence="4">GNAT family N-acetyltransferase</fullName>
    </submittedName>
</protein>
<evidence type="ECO:0000313" key="5">
    <source>
        <dbReference type="Proteomes" id="UP000215224"/>
    </source>
</evidence>
<proteinExistence type="predicted"/>
<feature type="domain" description="N-acetyltransferase" evidence="3">
    <location>
        <begin position="2"/>
        <end position="168"/>
    </location>
</feature>
<accession>A0A223KMN2</accession>
<keyword evidence="5" id="KW-1185">Reference proteome</keyword>
<reference evidence="4 5" key="1">
    <citation type="submission" date="2016-12" db="EMBL/GenBank/DDBJ databases">
        <title>The whole genome sequencing and assembly of Bacillus cohnii DSM 6307T strain.</title>
        <authorList>
            <person name="Lee Y.-J."/>
            <person name="Yi H."/>
            <person name="Bahn Y.-S."/>
            <person name="Kim J.F."/>
            <person name="Lee D.-W."/>
        </authorList>
    </citation>
    <scope>NUCLEOTIDE SEQUENCE [LARGE SCALE GENOMIC DNA]</scope>
    <source>
        <strain evidence="4 5">DSM 6307</strain>
    </source>
</reference>
<gene>
    <name evidence="4" type="ORF">BC6307_05140</name>
</gene>
<organism evidence="4 5">
    <name type="scientific">Sutcliffiella cohnii</name>
    <dbReference type="NCBI Taxonomy" id="33932"/>
    <lineage>
        <taxon>Bacteria</taxon>
        <taxon>Bacillati</taxon>
        <taxon>Bacillota</taxon>
        <taxon>Bacilli</taxon>
        <taxon>Bacillales</taxon>
        <taxon>Bacillaceae</taxon>
        <taxon>Sutcliffiella</taxon>
    </lineage>
</organism>
<dbReference type="InterPro" id="IPR050832">
    <property type="entry name" value="Bact_Acetyltransf"/>
</dbReference>
<keyword evidence="2" id="KW-0012">Acyltransferase</keyword>
<dbReference type="AlphaFoldDB" id="A0A223KMN2"/>
<dbReference type="SUPFAM" id="SSF55729">
    <property type="entry name" value="Acyl-CoA N-acyltransferases (Nat)"/>
    <property type="match status" value="1"/>
</dbReference>
<dbReference type="Gene3D" id="3.40.630.30">
    <property type="match status" value="1"/>
</dbReference>
<dbReference type="KEGG" id="bcoh:BC6307_05140"/>
<dbReference type="PANTHER" id="PTHR43877">
    <property type="entry name" value="AMINOALKYLPHOSPHONATE N-ACETYLTRANSFERASE-RELATED-RELATED"/>
    <property type="match status" value="1"/>
</dbReference>
<dbReference type="PROSITE" id="PS51186">
    <property type="entry name" value="GNAT"/>
    <property type="match status" value="1"/>
</dbReference>
<keyword evidence="1 4" id="KW-0808">Transferase</keyword>
<evidence type="ECO:0000256" key="1">
    <source>
        <dbReference type="ARBA" id="ARBA00022679"/>
    </source>
</evidence>
<dbReference type="CDD" id="cd04301">
    <property type="entry name" value="NAT_SF"/>
    <property type="match status" value="1"/>
</dbReference>
<evidence type="ECO:0000313" key="4">
    <source>
        <dbReference type="EMBL" id="AST90709.1"/>
    </source>
</evidence>
<dbReference type="RefSeq" id="WP_066412190.1">
    <property type="nucleotide sequence ID" value="NZ_CP018866.1"/>
</dbReference>